<keyword evidence="7" id="KW-1133">Transmembrane helix</keyword>
<dbReference type="InterPro" id="IPR050943">
    <property type="entry name" value="Glycosyltr_29_Sialyltrsf"/>
</dbReference>
<dbReference type="CDD" id="cd19952">
    <property type="entry name" value="GT29"/>
    <property type="match status" value="1"/>
</dbReference>
<evidence type="ECO:0000256" key="10">
    <source>
        <dbReference type="ARBA" id="ARBA00023180"/>
    </source>
</evidence>
<dbReference type="InterPro" id="IPR001675">
    <property type="entry name" value="Glyco_trans_29"/>
</dbReference>
<keyword evidence="3 13" id="KW-0328">Glycosyltransferase</keyword>
<protein>
    <submittedName>
        <fullName evidence="13">Sialyltransferase</fullName>
    </submittedName>
</protein>
<dbReference type="GO" id="GO:0000139">
    <property type="term" value="C:Golgi membrane"/>
    <property type="evidence" value="ECO:0007669"/>
    <property type="project" value="UniProtKB-SubCell"/>
</dbReference>
<feature type="signal peptide" evidence="12">
    <location>
        <begin position="1"/>
        <end position="26"/>
    </location>
</feature>
<dbReference type="EMBL" id="CP151511">
    <property type="protein sequence ID" value="WZN65187.1"/>
    <property type="molecule type" value="Genomic_DNA"/>
</dbReference>
<evidence type="ECO:0000256" key="6">
    <source>
        <dbReference type="ARBA" id="ARBA00022968"/>
    </source>
</evidence>
<dbReference type="GO" id="GO:0009311">
    <property type="term" value="P:oligosaccharide metabolic process"/>
    <property type="evidence" value="ECO:0007669"/>
    <property type="project" value="TreeGrafter"/>
</dbReference>
<dbReference type="PANTHER" id="PTHR11987">
    <property type="entry name" value="ALPHA-2,8-SIALYLTRANSFERASE"/>
    <property type="match status" value="1"/>
</dbReference>
<dbReference type="PANTHER" id="PTHR11987:SF53">
    <property type="entry name" value="ALPHA-2,8-SIALYLTRANSFERASE 8F-LIKE"/>
    <property type="match status" value="1"/>
</dbReference>
<keyword evidence="14" id="KW-1185">Reference proteome</keyword>
<sequence length="335" mass="36891">MVSPGQLVRVWVVVLLVAAAATVARGDVHLPKLLSSNSGAAERAKKGDKRKGHGICHDPSLRDLPSRVGLVRDLRNRDALRALRDNHKIKFGTCAVVGNAGNLQATKYGAVIDSHDMVFRMNQAPTRGYEDVVGRRASFRLINKEWATEWVKGHKWLPKEEGLVLITRGDNEVRRGRNKYTSILGVSSVKKDVERWTRKSGTDVMQFNKSLAAAAWKKILAFQKCIGSDKKCDRCKATSGMLAIISAVILCDRVTVYGMGGSRFAGEYPYHYYVFRGTELKTGYSGHLFDVEKALVAQYAKRGYLTLCGPGDAKVCGDLTVQENPCCNSTTVAEP</sequence>
<reference evidence="13 14" key="1">
    <citation type="submission" date="2024-03" db="EMBL/GenBank/DDBJ databases">
        <title>Complete genome sequence of the green alga Chloropicon roscoffensis RCC1871.</title>
        <authorList>
            <person name="Lemieux C."/>
            <person name="Pombert J.-F."/>
            <person name="Otis C."/>
            <person name="Turmel M."/>
        </authorList>
    </citation>
    <scope>NUCLEOTIDE SEQUENCE [LARGE SCALE GENOMIC DNA]</scope>
    <source>
        <strain evidence="13 14">RCC1871</strain>
    </source>
</reference>
<feature type="region of interest" description="Disordered" evidence="11">
    <location>
        <begin position="38"/>
        <end position="58"/>
    </location>
</feature>
<evidence type="ECO:0000313" key="13">
    <source>
        <dbReference type="EMBL" id="WZN65187.1"/>
    </source>
</evidence>
<evidence type="ECO:0000256" key="1">
    <source>
        <dbReference type="ARBA" id="ARBA00004323"/>
    </source>
</evidence>
<keyword evidence="12" id="KW-0732">Signal</keyword>
<organism evidence="13 14">
    <name type="scientific">Chloropicon roscoffensis</name>
    <dbReference type="NCBI Taxonomy" id="1461544"/>
    <lineage>
        <taxon>Eukaryota</taxon>
        <taxon>Viridiplantae</taxon>
        <taxon>Chlorophyta</taxon>
        <taxon>Chloropicophyceae</taxon>
        <taxon>Chloropicales</taxon>
        <taxon>Chloropicaceae</taxon>
        <taxon>Chloropicon</taxon>
    </lineage>
</organism>
<keyword evidence="4" id="KW-0808">Transferase</keyword>
<evidence type="ECO:0000256" key="7">
    <source>
        <dbReference type="ARBA" id="ARBA00022989"/>
    </source>
</evidence>
<evidence type="ECO:0000256" key="8">
    <source>
        <dbReference type="ARBA" id="ARBA00023034"/>
    </source>
</evidence>
<evidence type="ECO:0000313" key="14">
    <source>
        <dbReference type="Proteomes" id="UP001472866"/>
    </source>
</evidence>
<name>A0AAX4PG53_9CHLO</name>
<dbReference type="InterPro" id="IPR038578">
    <property type="entry name" value="GT29-like_sf"/>
</dbReference>
<keyword evidence="10" id="KW-0325">Glycoprotein</keyword>
<evidence type="ECO:0000256" key="4">
    <source>
        <dbReference type="ARBA" id="ARBA00022679"/>
    </source>
</evidence>
<evidence type="ECO:0000256" key="3">
    <source>
        <dbReference type="ARBA" id="ARBA00022676"/>
    </source>
</evidence>
<keyword evidence="5" id="KW-0812">Transmembrane</keyword>
<dbReference type="AlphaFoldDB" id="A0AAX4PG53"/>
<dbReference type="Pfam" id="PF00777">
    <property type="entry name" value="Glyco_transf_29"/>
    <property type="match status" value="1"/>
</dbReference>
<comment type="similarity">
    <text evidence="2">Belongs to the glycosyltransferase 29 family.</text>
</comment>
<accession>A0AAX4PG53</accession>
<evidence type="ECO:0000256" key="9">
    <source>
        <dbReference type="ARBA" id="ARBA00023136"/>
    </source>
</evidence>
<evidence type="ECO:0000256" key="2">
    <source>
        <dbReference type="ARBA" id="ARBA00006003"/>
    </source>
</evidence>
<dbReference type="Gene3D" id="3.90.1480.20">
    <property type="entry name" value="Glycosyl transferase family 29"/>
    <property type="match status" value="1"/>
</dbReference>
<proteinExistence type="inferred from homology"/>
<dbReference type="Proteomes" id="UP001472866">
    <property type="component" value="Chromosome 11"/>
</dbReference>
<feature type="chain" id="PRO_5043556517" evidence="12">
    <location>
        <begin position="27"/>
        <end position="335"/>
    </location>
</feature>
<comment type="subcellular location">
    <subcellularLocation>
        <location evidence="1">Golgi apparatus membrane</location>
        <topology evidence="1">Single-pass type II membrane protein</topology>
    </subcellularLocation>
</comment>
<evidence type="ECO:0000256" key="5">
    <source>
        <dbReference type="ARBA" id="ARBA00022692"/>
    </source>
</evidence>
<keyword evidence="9" id="KW-0472">Membrane</keyword>
<evidence type="ECO:0000256" key="12">
    <source>
        <dbReference type="SAM" id="SignalP"/>
    </source>
</evidence>
<gene>
    <name evidence="13" type="ORF">HKI87_11g67440</name>
</gene>
<keyword evidence="8" id="KW-0333">Golgi apparatus</keyword>
<keyword evidence="6" id="KW-0735">Signal-anchor</keyword>
<dbReference type="GO" id="GO:0003828">
    <property type="term" value="F:alpha-N-acetylneuraminate alpha-2,8-sialyltransferase activity"/>
    <property type="evidence" value="ECO:0007669"/>
    <property type="project" value="TreeGrafter"/>
</dbReference>
<evidence type="ECO:0000256" key="11">
    <source>
        <dbReference type="SAM" id="MobiDB-lite"/>
    </source>
</evidence>
<dbReference type="GO" id="GO:0006491">
    <property type="term" value="P:N-glycan processing"/>
    <property type="evidence" value="ECO:0007669"/>
    <property type="project" value="TreeGrafter"/>
</dbReference>